<evidence type="ECO:0000259" key="1">
    <source>
        <dbReference type="Pfam" id="PF07607"/>
    </source>
</evidence>
<evidence type="ECO:0000313" key="2">
    <source>
        <dbReference type="EMBL" id="APW63368.1"/>
    </source>
</evidence>
<dbReference type="KEGG" id="pbor:BSF38_04933"/>
<reference evidence="3" key="1">
    <citation type="submission" date="2016-12" db="EMBL/GenBank/DDBJ databases">
        <title>Comparative genomics of four Isosphaeraceae planctomycetes: a common pool of plasmids and glycoside hydrolase genes.</title>
        <authorList>
            <person name="Ivanova A."/>
        </authorList>
    </citation>
    <scope>NUCLEOTIDE SEQUENCE [LARGE SCALE GENOMIC DNA]</scope>
    <source>
        <strain evidence="3">PX4</strain>
    </source>
</reference>
<dbReference type="PROSITE" id="PS51257">
    <property type="entry name" value="PROKAR_LIPOPROTEIN"/>
    <property type="match status" value="1"/>
</dbReference>
<evidence type="ECO:0000313" key="3">
    <source>
        <dbReference type="Proteomes" id="UP000186309"/>
    </source>
</evidence>
<organism evidence="2 3">
    <name type="scientific">Paludisphaera borealis</name>
    <dbReference type="NCBI Taxonomy" id="1387353"/>
    <lineage>
        <taxon>Bacteria</taxon>
        <taxon>Pseudomonadati</taxon>
        <taxon>Planctomycetota</taxon>
        <taxon>Planctomycetia</taxon>
        <taxon>Isosphaerales</taxon>
        <taxon>Isosphaeraceae</taxon>
        <taxon>Paludisphaera</taxon>
    </lineage>
</organism>
<sequence>MNRSSTTLRDASARAALWAALLAGLLSAGCATTGKRGSSLLPTQHQVKTGPFVIYSNSPVEADSPAVLALGDLKDDLAAKLDCREDPIAEPIEVYVLDDRNAFLHLLRFYFPELPPRRAFFMAQGNQRVVYTYLGPKLEEDLRHEATHALLRGRFGDIPLWLDEGLAEYFEAGPNDLADRNARLTRIADDRQSGWSPSMTRLESLADIHQMTPRDYRESWAWVDLLLGDSRSGSAILVDHLQHGRDAVHPDPLSKILAAKGTDALTLIAHLEAGPPQSVVQKPGAFEPGHEPLIRLQDRPLDSSRSAAPPPRPGLFRRLAGLLGL</sequence>
<gene>
    <name evidence="2" type="ORF">BSF38_04933</name>
</gene>
<proteinExistence type="predicted"/>
<dbReference type="AlphaFoldDB" id="A0A1U7CWU5"/>
<protein>
    <recommendedName>
        <fullName evidence="1">DUF1570 domain-containing protein</fullName>
    </recommendedName>
</protein>
<dbReference type="Pfam" id="PF07607">
    <property type="entry name" value="DUF1570"/>
    <property type="match status" value="1"/>
</dbReference>
<name>A0A1U7CWU5_9BACT</name>
<feature type="domain" description="DUF1570" evidence="1">
    <location>
        <begin position="142"/>
        <end position="192"/>
    </location>
</feature>
<dbReference type="Proteomes" id="UP000186309">
    <property type="component" value="Chromosome"/>
</dbReference>
<keyword evidence="3" id="KW-1185">Reference proteome</keyword>
<accession>A0A1U7CWU5</accession>
<dbReference type="EMBL" id="CP019082">
    <property type="protein sequence ID" value="APW63368.1"/>
    <property type="molecule type" value="Genomic_DNA"/>
</dbReference>
<dbReference type="STRING" id="1387353.BSF38_04933"/>
<dbReference type="RefSeq" id="WP_168189452.1">
    <property type="nucleotide sequence ID" value="NZ_CP019082.1"/>
</dbReference>
<dbReference type="InterPro" id="IPR011464">
    <property type="entry name" value="DUF1570"/>
</dbReference>